<evidence type="ECO:0000313" key="4">
    <source>
        <dbReference type="Proteomes" id="UP001589870"/>
    </source>
</evidence>
<keyword evidence="2" id="KW-0472">Membrane</keyword>
<comment type="caution">
    <text evidence="3">The sequence shown here is derived from an EMBL/GenBank/DDBJ whole genome shotgun (WGS) entry which is preliminary data.</text>
</comment>
<keyword evidence="2" id="KW-0812">Transmembrane</keyword>
<evidence type="ECO:0000256" key="2">
    <source>
        <dbReference type="SAM" id="Phobius"/>
    </source>
</evidence>
<evidence type="ECO:0000256" key="1">
    <source>
        <dbReference type="SAM" id="MobiDB-lite"/>
    </source>
</evidence>
<proteinExistence type="predicted"/>
<dbReference type="EMBL" id="JBHMQT010000003">
    <property type="protein sequence ID" value="MFC0861066.1"/>
    <property type="molecule type" value="Genomic_DNA"/>
</dbReference>
<protein>
    <submittedName>
        <fullName evidence="3">Uncharacterized protein</fullName>
    </submittedName>
</protein>
<feature type="compositionally biased region" description="Basic residues" evidence="1">
    <location>
        <begin position="38"/>
        <end position="49"/>
    </location>
</feature>
<evidence type="ECO:0000313" key="3">
    <source>
        <dbReference type="EMBL" id="MFC0861066.1"/>
    </source>
</evidence>
<reference evidence="3 4" key="1">
    <citation type="submission" date="2024-09" db="EMBL/GenBank/DDBJ databases">
        <authorList>
            <person name="Sun Q."/>
            <person name="Mori K."/>
        </authorList>
    </citation>
    <scope>NUCLEOTIDE SEQUENCE [LARGE SCALE GENOMIC DNA]</scope>
    <source>
        <strain evidence="3 4">TBRC 1851</strain>
    </source>
</reference>
<feature type="compositionally biased region" description="Basic and acidic residues" evidence="1">
    <location>
        <begin position="10"/>
        <end position="29"/>
    </location>
</feature>
<keyword evidence="4" id="KW-1185">Reference proteome</keyword>
<dbReference type="Proteomes" id="UP001589870">
    <property type="component" value="Unassembled WGS sequence"/>
</dbReference>
<keyword evidence="2" id="KW-1133">Transmembrane helix</keyword>
<feature type="transmembrane region" description="Helical" evidence="2">
    <location>
        <begin position="67"/>
        <end position="87"/>
    </location>
</feature>
<accession>A0ABV6U1P3</accession>
<dbReference type="RefSeq" id="WP_394299667.1">
    <property type="nucleotide sequence ID" value="NZ_JBHMQT010000003.1"/>
</dbReference>
<gene>
    <name evidence="3" type="ORF">ACFHYQ_02020</name>
</gene>
<name>A0ABV6U1P3_9ACTN</name>
<feature type="region of interest" description="Disordered" evidence="1">
    <location>
        <begin position="1"/>
        <end position="63"/>
    </location>
</feature>
<organism evidence="3 4">
    <name type="scientific">Sphaerimonospora cavernae</name>
    <dbReference type="NCBI Taxonomy" id="1740611"/>
    <lineage>
        <taxon>Bacteria</taxon>
        <taxon>Bacillati</taxon>
        <taxon>Actinomycetota</taxon>
        <taxon>Actinomycetes</taxon>
        <taxon>Streptosporangiales</taxon>
        <taxon>Streptosporangiaceae</taxon>
        <taxon>Sphaerimonospora</taxon>
    </lineage>
</organism>
<sequence>MLTSGSSGMHPRDPGRDRRLQPIPRERQLLHLSQTLLRRVRHRNQRQRQRTFPDLTHQRPRRPRTTVPILLTILGLGAICGLGGFIIGAPGPVVSPEAGSGTIHGAVDHAGVALTRTHTVQGHTVRECRV</sequence>